<name>A0A840RT92_9BURK</name>
<reference evidence="1 2" key="1">
    <citation type="submission" date="2020-08" db="EMBL/GenBank/DDBJ databases">
        <title>Genomic Encyclopedia of Type Strains, Phase IV (KMG-IV): sequencing the most valuable type-strain genomes for metagenomic binning, comparative biology and taxonomic classification.</title>
        <authorList>
            <person name="Goeker M."/>
        </authorList>
    </citation>
    <scope>NUCLEOTIDE SEQUENCE [LARGE SCALE GENOMIC DNA]</scope>
    <source>
        <strain evidence="1 2">DSM 23240</strain>
    </source>
</reference>
<gene>
    <name evidence="1" type="ORF">HNR39_003605</name>
</gene>
<dbReference type="EMBL" id="JACHHQ010000008">
    <property type="protein sequence ID" value="MBB5201747.1"/>
    <property type="molecule type" value="Genomic_DNA"/>
</dbReference>
<keyword evidence="2" id="KW-1185">Reference proteome</keyword>
<organism evidence="1 2">
    <name type="scientific">Glaciimonas immobilis</name>
    <dbReference type="NCBI Taxonomy" id="728004"/>
    <lineage>
        <taxon>Bacteria</taxon>
        <taxon>Pseudomonadati</taxon>
        <taxon>Pseudomonadota</taxon>
        <taxon>Betaproteobacteria</taxon>
        <taxon>Burkholderiales</taxon>
        <taxon>Oxalobacteraceae</taxon>
        <taxon>Glaciimonas</taxon>
    </lineage>
</organism>
<protein>
    <submittedName>
        <fullName evidence="1">Uncharacterized protein</fullName>
    </submittedName>
</protein>
<accession>A0A840RT92</accession>
<comment type="caution">
    <text evidence="1">The sequence shown here is derived from an EMBL/GenBank/DDBJ whole genome shotgun (WGS) entry which is preliminary data.</text>
</comment>
<evidence type="ECO:0000313" key="1">
    <source>
        <dbReference type="EMBL" id="MBB5201747.1"/>
    </source>
</evidence>
<dbReference type="Proteomes" id="UP000571084">
    <property type="component" value="Unassembled WGS sequence"/>
</dbReference>
<dbReference type="AlphaFoldDB" id="A0A840RT92"/>
<evidence type="ECO:0000313" key="2">
    <source>
        <dbReference type="Proteomes" id="UP000571084"/>
    </source>
</evidence>
<sequence>MKWQKRLRDVSTGPHNFLHDFKRMSDGIQRAHLLSFAYIQGFGFRGGNSAEILCLYRARLYSAKCILAALNSPSVIHHLGVENEQRSS</sequence>
<proteinExistence type="predicted"/>